<comment type="caution">
    <text evidence="1">The sequence shown here is derived from an EMBL/GenBank/DDBJ whole genome shotgun (WGS) entry which is preliminary data.</text>
</comment>
<dbReference type="AlphaFoldDB" id="A0A7V7QND1"/>
<evidence type="ECO:0000313" key="1">
    <source>
        <dbReference type="EMBL" id="KAB1440516.1"/>
    </source>
</evidence>
<dbReference type="Proteomes" id="UP000461768">
    <property type="component" value="Unassembled WGS sequence"/>
</dbReference>
<sequence length="279" mass="31529">MANLLSGLAKFGLGDLEGEKLFEEEKKVTGNGGIKEAKETSEEDLLFDKTYQCPVCDKEFKSKTVRTGKAKLVGTDIDLRARYQGIDPLKYDFVSCPKCGYTTITRYFNSITSPQASLIREKISRNYKPSQVEEATISYESAIESHKLALVNAIVKKCRASEKAYICLKISWLIRGQREELDSSLPNYKELVAKLEQEELEFIKNAYEGFMGAVSKEEFPMCGMDEPTMDYLLAALACKCKQYDMASRLVSSVITSRVARNNLKDKARELKEIILSERK</sequence>
<evidence type="ECO:0000313" key="2">
    <source>
        <dbReference type="Proteomes" id="UP000461768"/>
    </source>
</evidence>
<reference evidence="1 2" key="2">
    <citation type="submission" date="2020-02" db="EMBL/GenBank/DDBJ databases">
        <title>Candidatus Galacturonibacter soehngenii shows hetero-acetogenic catabolism of galacturonic acid but lacks a canonical carbon monoxide dehydrogenase/acetyl-CoA synthase complex.</title>
        <authorList>
            <person name="Diender M."/>
            <person name="Stouten G.R."/>
            <person name="Petersen J.F."/>
            <person name="Nielsen P.H."/>
            <person name="Dueholm M.S."/>
            <person name="Pronk J.T."/>
            <person name="Van Loosdrecht M.C.M."/>
        </authorList>
    </citation>
    <scope>NUCLEOTIDE SEQUENCE [LARGE SCALE GENOMIC DNA]</scope>
    <source>
        <strain evidence="1">GalUA</strain>
    </source>
</reference>
<dbReference type="InterPro" id="IPR018708">
    <property type="entry name" value="DUF2225"/>
</dbReference>
<dbReference type="Pfam" id="PF09986">
    <property type="entry name" value="DUF2225"/>
    <property type="match status" value="1"/>
</dbReference>
<organism evidence="1 2">
    <name type="scientific">Candidatus Galacturonatibacter soehngenii</name>
    <dbReference type="NCBI Taxonomy" id="2307010"/>
    <lineage>
        <taxon>Bacteria</taxon>
        <taxon>Bacillati</taxon>
        <taxon>Bacillota</taxon>
        <taxon>Clostridia</taxon>
        <taxon>Lachnospirales</taxon>
        <taxon>Lachnospiraceae</taxon>
        <taxon>Candidatus Galacturonatibacter</taxon>
    </lineage>
</organism>
<reference evidence="1 2" key="1">
    <citation type="submission" date="2019-09" db="EMBL/GenBank/DDBJ databases">
        <authorList>
            <person name="Valk L.C."/>
        </authorList>
    </citation>
    <scope>NUCLEOTIDE SEQUENCE [LARGE SCALE GENOMIC DNA]</scope>
    <source>
        <strain evidence="1">GalUA</strain>
    </source>
</reference>
<keyword evidence="2" id="KW-1185">Reference proteome</keyword>
<dbReference type="EMBL" id="WAGX01000003">
    <property type="protein sequence ID" value="KAB1440516.1"/>
    <property type="molecule type" value="Genomic_DNA"/>
</dbReference>
<name>A0A7V7QND1_9FIRM</name>
<dbReference type="RefSeq" id="WP_151141035.1">
    <property type="nucleotide sequence ID" value="NZ_WAGX01000003.1"/>
</dbReference>
<proteinExistence type="predicted"/>
<gene>
    <name evidence="1" type="ORF">F7O84_01400</name>
</gene>
<protein>
    <submittedName>
        <fullName evidence="1">DUF2225 domain-containing protein</fullName>
    </submittedName>
</protein>
<dbReference type="OrthoDB" id="9780343at2"/>
<accession>A0A7V7QND1</accession>